<dbReference type="Proteomes" id="UP001374579">
    <property type="component" value="Unassembled WGS sequence"/>
</dbReference>
<organism evidence="2 3">
    <name type="scientific">Littorina saxatilis</name>
    <dbReference type="NCBI Taxonomy" id="31220"/>
    <lineage>
        <taxon>Eukaryota</taxon>
        <taxon>Metazoa</taxon>
        <taxon>Spiralia</taxon>
        <taxon>Lophotrochozoa</taxon>
        <taxon>Mollusca</taxon>
        <taxon>Gastropoda</taxon>
        <taxon>Caenogastropoda</taxon>
        <taxon>Littorinimorpha</taxon>
        <taxon>Littorinoidea</taxon>
        <taxon>Littorinidae</taxon>
        <taxon>Littorina</taxon>
    </lineage>
</organism>
<keyword evidence="3" id="KW-1185">Reference proteome</keyword>
<evidence type="ECO:0000256" key="1">
    <source>
        <dbReference type="SAM" id="MobiDB-lite"/>
    </source>
</evidence>
<proteinExistence type="predicted"/>
<gene>
    <name evidence="2" type="ORF">V1264_019786</name>
</gene>
<dbReference type="AlphaFoldDB" id="A0AAN9BA36"/>
<accession>A0AAN9BA36</accession>
<comment type="caution">
    <text evidence="2">The sequence shown here is derived from an EMBL/GenBank/DDBJ whole genome shotgun (WGS) entry which is preliminary data.</text>
</comment>
<evidence type="ECO:0000313" key="2">
    <source>
        <dbReference type="EMBL" id="KAK7101399.1"/>
    </source>
</evidence>
<feature type="region of interest" description="Disordered" evidence="1">
    <location>
        <begin position="48"/>
        <end position="88"/>
    </location>
</feature>
<evidence type="ECO:0000313" key="3">
    <source>
        <dbReference type="Proteomes" id="UP001374579"/>
    </source>
</evidence>
<protein>
    <submittedName>
        <fullName evidence="2">Uncharacterized protein</fullName>
    </submittedName>
</protein>
<reference evidence="2 3" key="1">
    <citation type="submission" date="2024-02" db="EMBL/GenBank/DDBJ databases">
        <title>Chromosome-scale genome assembly of the rough periwinkle Littorina saxatilis.</title>
        <authorList>
            <person name="De Jode A."/>
            <person name="Faria R."/>
            <person name="Formenti G."/>
            <person name="Sims Y."/>
            <person name="Smith T.P."/>
            <person name="Tracey A."/>
            <person name="Wood J.M.D."/>
            <person name="Zagrodzka Z.B."/>
            <person name="Johannesson K."/>
            <person name="Butlin R.K."/>
            <person name="Leder E.H."/>
        </authorList>
    </citation>
    <scope>NUCLEOTIDE SEQUENCE [LARGE SCALE GENOMIC DNA]</scope>
    <source>
        <strain evidence="2">Snail1</strain>
        <tissue evidence="2">Muscle</tissue>
    </source>
</reference>
<feature type="compositionally biased region" description="Acidic residues" evidence="1">
    <location>
        <begin position="68"/>
        <end position="82"/>
    </location>
</feature>
<name>A0AAN9BA36_9CAEN</name>
<feature type="compositionally biased region" description="Basic residues" evidence="1">
    <location>
        <begin position="48"/>
        <end position="63"/>
    </location>
</feature>
<dbReference type="EMBL" id="JBAMIC010000010">
    <property type="protein sequence ID" value="KAK7101399.1"/>
    <property type="molecule type" value="Genomic_DNA"/>
</dbReference>
<sequence>MYARCLFPILLLILIAGRNLIVSDYRLYPTSRRLTKFEQLNRRTRDIHTRRKMTKRSRRRARRVASNLEEEREESEASEETSEFWTSW</sequence>